<dbReference type="SMART" id="SM00448">
    <property type="entry name" value="REC"/>
    <property type="match status" value="1"/>
</dbReference>
<dbReference type="RefSeq" id="WP_341470782.1">
    <property type="nucleotide sequence ID" value="NZ_CP128400.1"/>
</dbReference>
<evidence type="ECO:0000259" key="4">
    <source>
        <dbReference type="PROSITE" id="PS50110"/>
    </source>
</evidence>
<evidence type="ECO:0000256" key="1">
    <source>
        <dbReference type="ARBA" id="ARBA00022553"/>
    </source>
</evidence>
<feature type="coiled-coil region" evidence="3">
    <location>
        <begin position="135"/>
        <end position="172"/>
    </location>
</feature>
<dbReference type="AlphaFoldDB" id="A0A8T7M9X6"/>
<dbReference type="PANTHER" id="PTHR44591:SF3">
    <property type="entry name" value="RESPONSE REGULATORY DOMAIN-CONTAINING PROTEIN"/>
    <property type="match status" value="1"/>
</dbReference>
<dbReference type="PROSITE" id="PS50110">
    <property type="entry name" value="RESPONSE_REGULATORY"/>
    <property type="match status" value="1"/>
</dbReference>
<dbReference type="PANTHER" id="PTHR44591">
    <property type="entry name" value="STRESS RESPONSE REGULATOR PROTEIN 1"/>
    <property type="match status" value="1"/>
</dbReference>
<dbReference type="Proteomes" id="UP001431572">
    <property type="component" value="Chromosome 2"/>
</dbReference>
<evidence type="ECO:0000256" key="3">
    <source>
        <dbReference type="SAM" id="Coils"/>
    </source>
</evidence>
<dbReference type="CDD" id="cd17574">
    <property type="entry name" value="REC_OmpR"/>
    <property type="match status" value="1"/>
</dbReference>
<dbReference type="InterPro" id="IPR050595">
    <property type="entry name" value="Bact_response_regulator"/>
</dbReference>
<keyword evidence="8" id="KW-1185">Reference proteome</keyword>
<feature type="modified residue" description="4-aspartylphosphate" evidence="2">
    <location>
        <position position="72"/>
    </location>
</feature>
<evidence type="ECO:0000313" key="8">
    <source>
        <dbReference type="Proteomes" id="UP001431572"/>
    </source>
</evidence>
<accession>A0A8T7M9X6</accession>
<dbReference type="Pfam" id="PF00072">
    <property type="entry name" value="Response_reg"/>
    <property type="match status" value="1"/>
</dbReference>
<name>A0A8T7M9X6_9CHLR</name>
<reference evidence="5 7" key="1">
    <citation type="submission" date="2020-06" db="EMBL/GenBank/DDBJ databases">
        <title>Anoxygenic phototrophic Chloroflexota member uses a Type I reaction center.</title>
        <authorList>
            <person name="Tsuji J.M."/>
            <person name="Shaw N.A."/>
            <person name="Nagashima S."/>
            <person name="Venkiteswaran J."/>
            <person name="Schiff S.L."/>
            <person name="Hanada S."/>
            <person name="Tank M."/>
            <person name="Neufeld J.D."/>
        </authorList>
    </citation>
    <scope>NUCLEOTIDE SEQUENCE [LARGE SCALE GENOMIC DNA]</scope>
    <source>
        <strain evidence="5">L227-S17</strain>
    </source>
</reference>
<dbReference type="SUPFAM" id="SSF52172">
    <property type="entry name" value="CheY-like"/>
    <property type="match status" value="1"/>
</dbReference>
<organism evidence="5 7">
    <name type="scientific">Candidatus Chlorohelix allophototropha</name>
    <dbReference type="NCBI Taxonomy" id="3003348"/>
    <lineage>
        <taxon>Bacteria</taxon>
        <taxon>Bacillati</taxon>
        <taxon>Chloroflexota</taxon>
        <taxon>Chloroflexia</taxon>
        <taxon>Candidatus Chloroheliales</taxon>
        <taxon>Candidatus Chloroheliaceae</taxon>
        <taxon>Candidatus Chlorohelix</taxon>
    </lineage>
</organism>
<gene>
    <name evidence="5" type="ORF">HXX08_24060</name>
    <name evidence="6" type="ORF">OZ401_004498</name>
</gene>
<dbReference type="InterPro" id="IPR001789">
    <property type="entry name" value="Sig_transdc_resp-reg_receiver"/>
</dbReference>
<dbReference type="EMBL" id="JACATZ010000003">
    <property type="protein sequence ID" value="NWJ48947.1"/>
    <property type="molecule type" value="Genomic_DNA"/>
</dbReference>
<proteinExistence type="predicted"/>
<feature type="domain" description="Response regulatory" evidence="4">
    <location>
        <begin position="22"/>
        <end position="139"/>
    </location>
</feature>
<reference evidence="6" key="2">
    <citation type="journal article" date="2024" name="Nature">
        <title>Anoxygenic phototroph of the Chloroflexota uses a type I reaction centre.</title>
        <authorList>
            <person name="Tsuji J.M."/>
            <person name="Shaw N.A."/>
            <person name="Nagashima S."/>
            <person name="Venkiteswaran J.J."/>
            <person name="Schiff S.L."/>
            <person name="Watanabe T."/>
            <person name="Fukui M."/>
            <person name="Hanada S."/>
            <person name="Tank M."/>
            <person name="Neufeld J.D."/>
        </authorList>
    </citation>
    <scope>NUCLEOTIDE SEQUENCE</scope>
    <source>
        <strain evidence="6">L227-S17</strain>
    </source>
</reference>
<evidence type="ECO:0000313" key="7">
    <source>
        <dbReference type="Proteomes" id="UP000521676"/>
    </source>
</evidence>
<protein>
    <submittedName>
        <fullName evidence="5">Response regulator</fullName>
    </submittedName>
</protein>
<keyword evidence="1 2" id="KW-0597">Phosphoprotein</keyword>
<evidence type="ECO:0000256" key="2">
    <source>
        <dbReference type="PROSITE-ProRule" id="PRU00169"/>
    </source>
</evidence>
<dbReference type="Proteomes" id="UP000521676">
    <property type="component" value="Unassembled WGS sequence"/>
</dbReference>
<keyword evidence="3" id="KW-0175">Coiled coil</keyword>
<dbReference type="Gene3D" id="3.40.50.2300">
    <property type="match status" value="1"/>
</dbReference>
<dbReference type="InterPro" id="IPR011006">
    <property type="entry name" value="CheY-like_superfamily"/>
</dbReference>
<dbReference type="EMBL" id="CP128400">
    <property type="protein sequence ID" value="WJW68877.1"/>
    <property type="molecule type" value="Genomic_DNA"/>
</dbReference>
<evidence type="ECO:0000313" key="6">
    <source>
        <dbReference type="EMBL" id="WJW68877.1"/>
    </source>
</evidence>
<evidence type="ECO:0000313" key="5">
    <source>
        <dbReference type="EMBL" id="NWJ48947.1"/>
    </source>
</evidence>
<dbReference type="GO" id="GO:0000160">
    <property type="term" value="P:phosphorelay signal transduction system"/>
    <property type="evidence" value="ECO:0007669"/>
    <property type="project" value="InterPro"/>
</dbReference>
<sequence>MSSNENHLIDPRSYNDEDTRANILVVDDDKDIAGYLSAVLTLEGHQTNEAYTPQDAIKLLEEQPHPDLVLTDLVMPGIGGLGLITYIKQGSHLPYIPVILITAYHGTIDRAAALQCGADDFLTKPVNRAELQARVKSLLKVKKALDTLNRKLEENKALIEGADKRYLDLKKENAVLAQRVTLQHRQRELAARISSAIWHELEAPLTSAINLSQNGLRDGSLSLPRLQLLVDELKKALEVTTKLEHLATEARKGTGPLGRQ</sequence>